<dbReference type="InterPro" id="IPR016181">
    <property type="entry name" value="Acyl_CoA_acyltransferase"/>
</dbReference>
<feature type="domain" description="N-acetyltransferase" evidence="3">
    <location>
        <begin position="10"/>
        <end position="164"/>
    </location>
</feature>
<dbReference type="PANTHER" id="PTHR43877">
    <property type="entry name" value="AMINOALKYLPHOSPHONATE N-ACETYLTRANSFERASE-RELATED-RELATED"/>
    <property type="match status" value="1"/>
</dbReference>
<dbReference type="PROSITE" id="PS51186">
    <property type="entry name" value="GNAT"/>
    <property type="match status" value="1"/>
</dbReference>
<organism evidence="4 5">
    <name type="scientific">Priestia endophytica DSM 13796</name>
    <dbReference type="NCBI Taxonomy" id="1121089"/>
    <lineage>
        <taxon>Bacteria</taxon>
        <taxon>Bacillati</taxon>
        <taxon>Bacillota</taxon>
        <taxon>Bacilli</taxon>
        <taxon>Bacillales</taxon>
        <taxon>Bacillaceae</taxon>
        <taxon>Priestia</taxon>
    </lineage>
</organism>
<dbReference type="CDD" id="cd04301">
    <property type="entry name" value="NAT_SF"/>
    <property type="match status" value="1"/>
</dbReference>
<evidence type="ECO:0000313" key="4">
    <source>
        <dbReference type="EMBL" id="SFQ71258.1"/>
    </source>
</evidence>
<sequence>MRKGQLTDIPEIAALAKQSIKMMHAEGNNQWDETYPTEESFKEDIRSGTLYVQEEEGKIAGSATIDMVEGKPYKQIKWRSDEKALVLHRLLVNPEVRGKGVASAFMDFLEHLAGEQGISYLKTDTSSLNKPAQKLFERKGFQKVGEMYFEGKEDEFYGYDKFLSH</sequence>
<dbReference type="Proteomes" id="UP000182762">
    <property type="component" value="Unassembled WGS sequence"/>
</dbReference>
<accession>A0A1I6AR89</accession>
<reference evidence="4 5" key="1">
    <citation type="submission" date="2016-10" db="EMBL/GenBank/DDBJ databases">
        <authorList>
            <person name="Varghese N."/>
            <person name="Submissions S."/>
        </authorList>
    </citation>
    <scope>NUCLEOTIDE SEQUENCE [LARGE SCALE GENOMIC DNA]</scope>
    <source>
        <strain evidence="4 5">DSM 13796</strain>
    </source>
</reference>
<name>A0A1I6AR89_9BACI</name>
<dbReference type="PANTHER" id="PTHR43877:SF2">
    <property type="entry name" value="AMINOALKYLPHOSPHONATE N-ACETYLTRANSFERASE-RELATED"/>
    <property type="match status" value="1"/>
</dbReference>
<evidence type="ECO:0000256" key="1">
    <source>
        <dbReference type="ARBA" id="ARBA00022679"/>
    </source>
</evidence>
<dbReference type="EMBL" id="FOXX01000007">
    <property type="protein sequence ID" value="SFQ71258.1"/>
    <property type="molecule type" value="Genomic_DNA"/>
</dbReference>
<keyword evidence="1" id="KW-0808">Transferase</keyword>
<dbReference type="Pfam" id="PF00583">
    <property type="entry name" value="Acetyltransf_1"/>
    <property type="match status" value="1"/>
</dbReference>
<protein>
    <submittedName>
        <fullName evidence="4">L-amino acid N-acyltransferase YncA</fullName>
    </submittedName>
</protein>
<dbReference type="InterPro" id="IPR050832">
    <property type="entry name" value="Bact_Acetyltransf"/>
</dbReference>
<keyword evidence="2" id="KW-0012">Acyltransferase</keyword>
<evidence type="ECO:0000259" key="3">
    <source>
        <dbReference type="PROSITE" id="PS51186"/>
    </source>
</evidence>
<dbReference type="RefSeq" id="WP_061803217.1">
    <property type="nucleotide sequence ID" value="NZ_FOXX01000007.1"/>
</dbReference>
<proteinExistence type="predicted"/>
<dbReference type="InterPro" id="IPR000182">
    <property type="entry name" value="GNAT_dom"/>
</dbReference>
<gene>
    <name evidence="4" type="ORF">SAMN02745910_02915</name>
</gene>
<dbReference type="Gene3D" id="3.40.630.30">
    <property type="match status" value="1"/>
</dbReference>
<dbReference type="SUPFAM" id="SSF55729">
    <property type="entry name" value="Acyl-CoA N-acyltransferases (Nat)"/>
    <property type="match status" value="1"/>
</dbReference>
<dbReference type="GeneID" id="93711539"/>
<keyword evidence="5" id="KW-1185">Reference proteome</keyword>
<evidence type="ECO:0000256" key="2">
    <source>
        <dbReference type="ARBA" id="ARBA00023315"/>
    </source>
</evidence>
<comment type="caution">
    <text evidence="4">The sequence shown here is derived from an EMBL/GenBank/DDBJ whole genome shotgun (WGS) entry which is preliminary data.</text>
</comment>
<evidence type="ECO:0000313" key="5">
    <source>
        <dbReference type="Proteomes" id="UP000182762"/>
    </source>
</evidence>